<gene>
    <name evidence="7" type="ORF">GCM10011366_08270</name>
</gene>
<dbReference type="Gene3D" id="2.30.30.100">
    <property type="match status" value="1"/>
</dbReference>
<evidence type="ECO:0000256" key="1">
    <source>
        <dbReference type="ARBA" id="ARBA00022598"/>
    </source>
</evidence>
<name>A0A917BIE7_9MICO</name>
<proteinExistence type="predicted"/>
<evidence type="ECO:0000256" key="2">
    <source>
        <dbReference type="ARBA" id="ARBA00023267"/>
    </source>
</evidence>
<evidence type="ECO:0000313" key="8">
    <source>
        <dbReference type="Proteomes" id="UP000605670"/>
    </source>
</evidence>
<dbReference type="InterPro" id="IPR004143">
    <property type="entry name" value="BPL_LPL_catalytic"/>
</dbReference>
<evidence type="ECO:0000259" key="6">
    <source>
        <dbReference type="Pfam" id="PF03099"/>
    </source>
</evidence>
<dbReference type="PANTHER" id="PTHR12835">
    <property type="entry name" value="BIOTIN PROTEIN LIGASE"/>
    <property type="match status" value="1"/>
</dbReference>
<dbReference type="SUPFAM" id="SSF55681">
    <property type="entry name" value="Class II aaRS and biotin synthetases"/>
    <property type="match status" value="1"/>
</dbReference>
<keyword evidence="2" id="KW-0092">Biotin</keyword>
<reference evidence="7" key="1">
    <citation type="journal article" date="2014" name="Int. J. Syst. Evol. Microbiol.">
        <title>Complete genome sequence of Corynebacterium casei LMG S-19264T (=DSM 44701T), isolated from a smear-ripened cheese.</title>
        <authorList>
            <consortium name="US DOE Joint Genome Institute (JGI-PGF)"/>
            <person name="Walter F."/>
            <person name="Albersmeier A."/>
            <person name="Kalinowski J."/>
            <person name="Ruckert C."/>
        </authorList>
    </citation>
    <scope>NUCLEOTIDE SEQUENCE</scope>
    <source>
        <strain evidence="7">CGMCC 1.12160</strain>
    </source>
</reference>
<reference evidence="7" key="2">
    <citation type="submission" date="2020-09" db="EMBL/GenBank/DDBJ databases">
        <authorList>
            <person name="Sun Q."/>
            <person name="Zhou Y."/>
        </authorList>
    </citation>
    <scope>NUCLEOTIDE SEQUENCE</scope>
    <source>
        <strain evidence="7">CGMCC 1.12160</strain>
    </source>
</reference>
<dbReference type="Pfam" id="PF03099">
    <property type="entry name" value="BPL_LplA_LipB"/>
    <property type="match status" value="1"/>
</dbReference>
<organism evidence="7 8">
    <name type="scientific">Ornithinimicrobium tianjinense</name>
    <dbReference type="NCBI Taxonomy" id="1195761"/>
    <lineage>
        <taxon>Bacteria</taxon>
        <taxon>Bacillati</taxon>
        <taxon>Actinomycetota</taxon>
        <taxon>Actinomycetes</taxon>
        <taxon>Micrococcales</taxon>
        <taxon>Ornithinimicrobiaceae</taxon>
        <taxon>Ornithinimicrobium</taxon>
    </lineage>
</organism>
<feature type="region of interest" description="Disordered" evidence="4">
    <location>
        <begin position="1"/>
        <end position="20"/>
    </location>
</feature>
<accession>A0A917BIE7</accession>
<dbReference type="InterPro" id="IPR004408">
    <property type="entry name" value="Biotin_CoA_COase_ligase"/>
</dbReference>
<comment type="caution">
    <text evidence="7">The sequence shown here is derived from an EMBL/GenBank/DDBJ whole genome shotgun (WGS) entry which is preliminary data.</text>
</comment>
<evidence type="ECO:0000256" key="4">
    <source>
        <dbReference type="SAM" id="MobiDB-lite"/>
    </source>
</evidence>
<dbReference type="GO" id="GO:0005737">
    <property type="term" value="C:cytoplasm"/>
    <property type="evidence" value="ECO:0007669"/>
    <property type="project" value="TreeGrafter"/>
</dbReference>
<feature type="domain" description="BPL/LPL catalytic" evidence="6">
    <location>
        <begin position="22"/>
        <end position="133"/>
    </location>
</feature>
<dbReference type="Pfam" id="PF02237">
    <property type="entry name" value="BPL_C"/>
    <property type="match status" value="1"/>
</dbReference>
<evidence type="ECO:0000259" key="5">
    <source>
        <dbReference type="Pfam" id="PF02237"/>
    </source>
</evidence>
<dbReference type="Proteomes" id="UP000605670">
    <property type="component" value="Unassembled WGS sequence"/>
</dbReference>
<dbReference type="InterPro" id="IPR045864">
    <property type="entry name" value="aa-tRNA-synth_II/BPL/LPL"/>
</dbReference>
<dbReference type="PANTHER" id="PTHR12835:SF5">
    <property type="entry name" value="BIOTIN--PROTEIN LIGASE"/>
    <property type="match status" value="1"/>
</dbReference>
<feature type="compositionally biased region" description="Basic and acidic residues" evidence="4">
    <location>
        <begin position="1"/>
        <end position="11"/>
    </location>
</feature>
<protein>
    <recommendedName>
        <fullName evidence="3">biotin--[biotin carboxyl-carrier protein] ligase</fullName>
        <ecNumber evidence="3">6.3.4.15</ecNumber>
    </recommendedName>
</protein>
<dbReference type="InterPro" id="IPR003142">
    <property type="entry name" value="BPL_C"/>
</dbReference>
<dbReference type="GO" id="GO:0004077">
    <property type="term" value="F:biotin--[biotin carboxyl-carrier protein] ligase activity"/>
    <property type="evidence" value="ECO:0007669"/>
    <property type="project" value="UniProtKB-EC"/>
</dbReference>
<evidence type="ECO:0000313" key="7">
    <source>
        <dbReference type="EMBL" id="GGF42792.1"/>
    </source>
</evidence>
<evidence type="ECO:0000256" key="3">
    <source>
        <dbReference type="ARBA" id="ARBA00024227"/>
    </source>
</evidence>
<dbReference type="NCBIfam" id="TIGR00121">
    <property type="entry name" value="birA_ligase"/>
    <property type="match status" value="1"/>
</dbReference>
<keyword evidence="1 7" id="KW-0436">Ligase</keyword>
<dbReference type="Gene3D" id="3.30.930.10">
    <property type="entry name" value="Bira Bifunctional Protein, Domain 2"/>
    <property type="match status" value="1"/>
</dbReference>
<dbReference type="AlphaFoldDB" id="A0A917BIE7"/>
<feature type="domain" description="Biotin protein ligase C-terminal" evidence="5">
    <location>
        <begin position="210"/>
        <end position="256"/>
    </location>
</feature>
<dbReference type="EC" id="6.3.4.15" evidence="3"/>
<dbReference type="EMBL" id="BMEM01000001">
    <property type="protein sequence ID" value="GGF42792.1"/>
    <property type="molecule type" value="Genomic_DNA"/>
</dbReference>
<sequence length="260" mass="27156">MRWASPEHHESVGSTNVEALAGPRPGRVVVADHQSAGQGRLGRTWESPPRTGMAISAVVPALPSATLGWLPLAAGLALALALEESRWPVSASLKWPNDVLVPLRDGGSAVLEADGVRWGKVAGVLCQVATNGSIVVGTGVNVDHTPDQLPVPTATSWRLARAQGTPAPLPAGAREELLTAYLSHLADAHGRLAEGEVAAVRGAYLQRCLTLGRPVRLHLPTGGTLEGTAVDLDADGALVLEDARGRTVHRAGDVEHVRHQ</sequence>
<keyword evidence="8" id="KW-1185">Reference proteome</keyword>